<name>A0A6C0F4L7_9ZZZZ</name>
<keyword evidence="1" id="KW-0175">Coiled coil</keyword>
<evidence type="ECO:0000313" key="2">
    <source>
        <dbReference type="EMBL" id="QHT36687.1"/>
    </source>
</evidence>
<evidence type="ECO:0000256" key="1">
    <source>
        <dbReference type="SAM" id="Coils"/>
    </source>
</evidence>
<dbReference type="AlphaFoldDB" id="A0A6C0F4L7"/>
<sequence>MLQDLAKIHKELEGYVEVDSDYDFSKNVHIKYLTQKKGTQGFCKGGKFKCRGNNSLILSANLATWPVKLIHYNADASVGFVTRLFVPEDCENCPTPSQSVSEKTLTQTIEYQQSIIEKMTDKIKQLETKNYEMQQTKQQYEQLLQQGRESLQQLQHKYQTSLEAVKESQHMIQKLSQSHPLMNPID</sequence>
<dbReference type="EMBL" id="MN738786">
    <property type="protein sequence ID" value="QHT36687.1"/>
    <property type="molecule type" value="Genomic_DNA"/>
</dbReference>
<protein>
    <submittedName>
        <fullName evidence="2">Uncharacterized protein</fullName>
    </submittedName>
</protein>
<proteinExistence type="predicted"/>
<reference evidence="2" key="1">
    <citation type="journal article" date="2020" name="Nature">
        <title>Giant virus diversity and host interactions through global metagenomics.</title>
        <authorList>
            <person name="Schulz F."/>
            <person name="Roux S."/>
            <person name="Paez-Espino D."/>
            <person name="Jungbluth S."/>
            <person name="Walsh D.A."/>
            <person name="Denef V.J."/>
            <person name="McMahon K.D."/>
            <person name="Konstantinidis K.T."/>
            <person name="Eloe-Fadrosh E.A."/>
            <person name="Kyrpides N.C."/>
            <person name="Woyke T."/>
        </authorList>
    </citation>
    <scope>NUCLEOTIDE SEQUENCE</scope>
    <source>
        <strain evidence="2">GVMAG-S-ERX555967-130</strain>
    </source>
</reference>
<feature type="coiled-coil region" evidence="1">
    <location>
        <begin position="109"/>
        <end position="157"/>
    </location>
</feature>
<organism evidence="2">
    <name type="scientific">viral metagenome</name>
    <dbReference type="NCBI Taxonomy" id="1070528"/>
    <lineage>
        <taxon>unclassified sequences</taxon>
        <taxon>metagenomes</taxon>
        <taxon>organismal metagenomes</taxon>
    </lineage>
</organism>
<dbReference type="SUPFAM" id="SSF58104">
    <property type="entry name" value="Methyl-accepting chemotaxis protein (MCP) signaling domain"/>
    <property type="match status" value="1"/>
</dbReference>
<accession>A0A6C0F4L7</accession>